<feature type="signal peptide" evidence="1">
    <location>
        <begin position="1"/>
        <end position="24"/>
    </location>
</feature>
<evidence type="ECO:0000313" key="3">
    <source>
        <dbReference type="Proteomes" id="UP000075606"/>
    </source>
</evidence>
<feature type="chain" id="PRO_5007574031" description="PsbP C-terminal domain-containing protein" evidence="1">
    <location>
        <begin position="25"/>
        <end position="175"/>
    </location>
</feature>
<organism evidence="2 3">
    <name type="scientific">Roseivirga spongicola</name>
    <dbReference type="NCBI Taxonomy" id="333140"/>
    <lineage>
        <taxon>Bacteria</taxon>
        <taxon>Pseudomonadati</taxon>
        <taxon>Bacteroidota</taxon>
        <taxon>Cytophagia</taxon>
        <taxon>Cytophagales</taxon>
        <taxon>Roseivirgaceae</taxon>
        <taxon>Roseivirga</taxon>
    </lineage>
</organism>
<dbReference type="EMBL" id="LRPC01000029">
    <property type="protein sequence ID" value="KYG72535.1"/>
    <property type="molecule type" value="Genomic_DNA"/>
</dbReference>
<sequence>MKRYLFTFFALLVMTVLWSNNLNAQTKEYKSKTGKFSFKYFEDWSIEESDGRVTIFAPKDGSRDIHRENWGISMAPANYLSLEECYKKYILDAFPDTFNKFKIIDEGNDDHNGIPSQWIKYSFQENDQEISNLTTLLVHKDQLFILIGYSLSDDFNSKYAKLFSDMMITFRVHKD</sequence>
<keyword evidence="3" id="KW-1185">Reference proteome</keyword>
<keyword evidence="1" id="KW-0732">Signal</keyword>
<name>A0A150X1B7_9BACT</name>
<evidence type="ECO:0000256" key="1">
    <source>
        <dbReference type="SAM" id="SignalP"/>
    </source>
</evidence>
<dbReference type="AlphaFoldDB" id="A0A150X1B7"/>
<gene>
    <name evidence="2" type="ORF">AWW68_16655</name>
</gene>
<accession>A0A150X1B7</accession>
<evidence type="ECO:0008006" key="4">
    <source>
        <dbReference type="Google" id="ProtNLM"/>
    </source>
</evidence>
<dbReference type="OrthoDB" id="673905at2"/>
<dbReference type="Gene3D" id="3.40.1000.10">
    <property type="entry name" value="Mog1/PsbP, alpha/beta/alpha sandwich"/>
    <property type="match status" value="1"/>
</dbReference>
<protein>
    <recommendedName>
        <fullName evidence="4">PsbP C-terminal domain-containing protein</fullName>
    </recommendedName>
</protein>
<proteinExistence type="predicted"/>
<dbReference type="RefSeq" id="WP_068224309.1">
    <property type="nucleotide sequence ID" value="NZ_CP139724.1"/>
</dbReference>
<reference evidence="2 3" key="1">
    <citation type="submission" date="2016-01" db="EMBL/GenBank/DDBJ databases">
        <title>Genome sequencing of Roseivirga spongicola UST030701-084.</title>
        <authorList>
            <person name="Selvaratnam C."/>
            <person name="Thevarajoo S."/>
            <person name="Goh K.M."/>
            <person name="Ee R."/>
            <person name="Chan K.-G."/>
            <person name="Chong C.S."/>
        </authorList>
    </citation>
    <scope>NUCLEOTIDE SEQUENCE [LARGE SCALE GENOMIC DNA]</scope>
    <source>
        <strain evidence="2 3">UST030701-084</strain>
    </source>
</reference>
<dbReference type="STRING" id="333140.AWW68_16655"/>
<evidence type="ECO:0000313" key="2">
    <source>
        <dbReference type="EMBL" id="KYG72535.1"/>
    </source>
</evidence>
<dbReference type="Proteomes" id="UP000075606">
    <property type="component" value="Unassembled WGS sequence"/>
</dbReference>
<comment type="caution">
    <text evidence="2">The sequence shown here is derived from an EMBL/GenBank/DDBJ whole genome shotgun (WGS) entry which is preliminary data.</text>
</comment>